<dbReference type="RefSeq" id="WP_187551898.1">
    <property type="nucleotide sequence ID" value="NZ_CP060719.1"/>
</dbReference>
<name>A0A7G9SNF0_9GAMM</name>
<evidence type="ECO:0000313" key="2">
    <source>
        <dbReference type="EMBL" id="QNN69375.1"/>
    </source>
</evidence>
<feature type="transmembrane region" description="Helical" evidence="1">
    <location>
        <begin position="65"/>
        <end position="82"/>
    </location>
</feature>
<keyword evidence="3" id="KW-1185">Reference proteome</keyword>
<dbReference type="KEGG" id="tcn:H9L16_11915"/>
<accession>A0A7G9SNF0</accession>
<gene>
    <name evidence="2" type="ORF">H9L16_11915</name>
</gene>
<evidence type="ECO:0000256" key="1">
    <source>
        <dbReference type="SAM" id="Phobius"/>
    </source>
</evidence>
<organism evidence="2 3">
    <name type="scientific">Thermomonas carbonis</name>
    <dbReference type="NCBI Taxonomy" id="1463158"/>
    <lineage>
        <taxon>Bacteria</taxon>
        <taxon>Pseudomonadati</taxon>
        <taxon>Pseudomonadota</taxon>
        <taxon>Gammaproteobacteria</taxon>
        <taxon>Lysobacterales</taxon>
        <taxon>Lysobacteraceae</taxon>
        <taxon>Thermomonas</taxon>
    </lineage>
</organism>
<reference evidence="2 3" key="1">
    <citation type="submission" date="2020-08" db="EMBL/GenBank/DDBJ databases">
        <title>Genome sequence of Thermomonas carbonis KCTC 42013T.</title>
        <authorList>
            <person name="Hyun D.-W."/>
            <person name="Bae J.-W."/>
        </authorList>
    </citation>
    <scope>NUCLEOTIDE SEQUENCE [LARGE SCALE GENOMIC DNA]</scope>
    <source>
        <strain evidence="2 3">KCTC 42013</strain>
    </source>
</reference>
<keyword evidence="1" id="KW-0812">Transmembrane</keyword>
<proteinExistence type="predicted"/>
<dbReference type="EMBL" id="CP060719">
    <property type="protein sequence ID" value="QNN69375.1"/>
    <property type="molecule type" value="Genomic_DNA"/>
</dbReference>
<dbReference type="Proteomes" id="UP000515804">
    <property type="component" value="Chromosome"/>
</dbReference>
<evidence type="ECO:0000313" key="3">
    <source>
        <dbReference type="Proteomes" id="UP000515804"/>
    </source>
</evidence>
<keyword evidence="1" id="KW-0472">Membrane</keyword>
<dbReference type="AlphaFoldDB" id="A0A7G9SNF0"/>
<sequence length="88" mass="9326">MKISRQAEEKIFRSMMLASSVLLIASLLTNLSARWGFGVFLAATYVSWGIKGFASDLSAADRSPYRAGFVAVVLLSVVLALSPQSGGA</sequence>
<protein>
    <submittedName>
        <fullName evidence="2">Uncharacterized protein</fullName>
    </submittedName>
</protein>
<keyword evidence="1" id="KW-1133">Transmembrane helix</keyword>